<dbReference type="EMBL" id="LKHV02000001">
    <property type="protein sequence ID" value="MCS5709061.1"/>
    <property type="molecule type" value="Genomic_DNA"/>
</dbReference>
<keyword evidence="8" id="KW-1185">Reference proteome</keyword>
<proteinExistence type="predicted"/>
<evidence type="ECO:0000256" key="1">
    <source>
        <dbReference type="ARBA" id="ARBA00022490"/>
    </source>
</evidence>
<evidence type="ECO:0000256" key="2">
    <source>
        <dbReference type="ARBA" id="ARBA00022618"/>
    </source>
</evidence>
<evidence type="ECO:0000313" key="8">
    <source>
        <dbReference type="Proteomes" id="UP000051494"/>
    </source>
</evidence>
<keyword evidence="2" id="KW-0132">Cell division</keyword>
<dbReference type="AlphaFoldDB" id="A0A0Q9YP80"/>
<sequence length="491" mass="54794">MSKEKKTKPQSTVEHEEAVQVTAKSNARSKAKSKAKSPLLANDKEKHSAKRKAKAVEVDVVDTTDSIESENISEKLNLQLKSKRKKKEPASVSERVHAEVLDETLDEDTVLEIPLSSEEFEEMQIDAEMEAKIPVGIIEQSEEEFFENTTHSSHSNDSLINQVEALIFSSAVPLTVDKIMKSLDDTNATIGDVRAVIDTLKTHYEHRGIHLVEVASGWRFQVALSCAPTIVKTLAEKPSRLSRALLETLALVAYRQPITRAEIESIRGVVVSTQMVKTLLDHEWIRVVGHKDVPGKPALYATTKTFLDDMGLKKLDELPPLSEIKSMIPQEPVKTESQPQSLEEISQLMASAQLIDDPEESTDPEVAALEMLEQENIVQNQESAALSDIDRLENLDEFSDLLAMDTAEPTEAHAEESVSAVEFEQDSLDALVDELRDTELSKKEIQKQNDEIWTETTELLEEDNNVSDLLPSQTSLIDDMNEEVAPDEEHN</sequence>
<keyword evidence="4" id="KW-0131">Cell cycle</keyword>
<keyword evidence="3" id="KW-0159">Chromosome partition</keyword>
<reference evidence="7" key="3">
    <citation type="submission" date="2021-06" db="EMBL/GenBank/DDBJ databases">
        <title>Genomic Description and Analysis of Intracellular Bacteria, Candidatus Berkiella cookevillensis and Candidatus Berkiella aquae.</title>
        <authorList>
            <person name="Kidane D.T."/>
            <person name="Mehari Y.T."/>
            <person name="Rice F.C."/>
            <person name="Arivett B.A."/>
            <person name="Farone A.L."/>
            <person name="Berk S.G."/>
            <person name="Farone M.B."/>
        </authorList>
    </citation>
    <scope>NUCLEOTIDE SEQUENCE</scope>
    <source>
        <strain evidence="7">CC99</strain>
    </source>
</reference>
<dbReference type="GO" id="GO:0051301">
    <property type="term" value="P:cell division"/>
    <property type="evidence" value="ECO:0007669"/>
    <property type="project" value="UniProtKB-KW"/>
</dbReference>
<evidence type="ECO:0000256" key="4">
    <source>
        <dbReference type="ARBA" id="ARBA00023306"/>
    </source>
</evidence>
<dbReference type="Pfam" id="PF04079">
    <property type="entry name" value="SMC_ScpB"/>
    <property type="match status" value="1"/>
</dbReference>
<name>A0A0Q9YP80_9GAMM</name>
<evidence type="ECO:0000256" key="3">
    <source>
        <dbReference type="ARBA" id="ARBA00022829"/>
    </source>
</evidence>
<feature type="compositionally biased region" description="Acidic residues" evidence="5">
    <location>
        <begin position="479"/>
        <end position="491"/>
    </location>
</feature>
<dbReference type="InterPro" id="IPR036388">
    <property type="entry name" value="WH-like_DNA-bd_sf"/>
</dbReference>
<dbReference type="PATRIC" id="fig|1590042.3.peg.1995"/>
<keyword evidence="1" id="KW-0963">Cytoplasm</keyword>
<evidence type="ECO:0000256" key="5">
    <source>
        <dbReference type="SAM" id="MobiDB-lite"/>
    </source>
</evidence>
<organism evidence="6">
    <name type="scientific">Candidatus Berkiella cookevillensis</name>
    <dbReference type="NCBI Taxonomy" id="437022"/>
    <lineage>
        <taxon>Bacteria</taxon>
        <taxon>Pseudomonadati</taxon>
        <taxon>Pseudomonadota</taxon>
        <taxon>Gammaproteobacteria</taxon>
        <taxon>Candidatus Berkiellales</taxon>
        <taxon>Candidatus Berkiellaceae</taxon>
        <taxon>Candidatus Berkiella</taxon>
    </lineage>
</organism>
<dbReference type="GO" id="GO:0051304">
    <property type="term" value="P:chromosome separation"/>
    <property type="evidence" value="ECO:0007669"/>
    <property type="project" value="InterPro"/>
</dbReference>
<accession>A0A0Q9YP80</accession>
<dbReference type="EMBL" id="LKHV01000011">
    <property type="protein sequence ID" value="KRG17832.1"/>
    <property type="molecule type" value="Genomic_DNA"/>
</dbReference>
<dbReference type="InterPro" id="IPR036390">
    <property type="entry name" value="WH_DNA-bd_sf"/>
</dbReference>
<dbReference type="Gene3D" id="1.10.10.10">
    <property type="entry name" value="Winged helix-like DNA-binding domain superfamily/Winged helix DNA-binding domain"/>
    <property type="match status" value="2"/>
</dbReference>
<dbReference type="STRING" id="437022.CC99x_01955"/>
<feature type="region of interest" description="Disordered" evidence="5">
    <location>
        <begin position="1"/>
        <end position="57"/>
    </location>
</feature>
<protein>
    <submittedName>
        <fullName evidence="7">SMC-Scp complex subunit ScpB</fullName>
    </submittedName>
</protein>
<reference evidence="6" key="1">
    <citation type="submission" date="2015-09" db="EMBL/GenBank/DDBJ databases">
        <title>Draft Genome Sequences of Two Novel Amoeba-resistant Intranuclear Bacteria, Candidatus Berkiella cookevillensis and Candidatus Berkiella aquae.</title>
        <authorList>
            <person name="Mehari Y.T."/>
            <person name="Arivett B.A."/>
            <person name="Farone A.L."/>
            <person name="Gunderson J.H."/>
            <person name="Farone M.B."/>
        </authorList>
    </citation>
    <scope>NUCLEOTIDE SEQUENCE [LARGE SCALE GENOMIC DNA]</scope>
    <source>
        <strain evidence="6">CC99</strain>
    </source>
</reference>
<comment type="caution">
    <text evidence="6">The sequence shown here is derived from an EMBL/GenBank/DDBJ whole genome shotgun (WGS) entry which is preliminary data.</text>
</comment>
<dbReference type="SUPFAM" id="SSF46785">
    <property type="entry name" value="Winged helix' DNA-binding domain"/>
    <property type="match status" value="2"/>
</dbReference>
<dbReference type="PANTHER" id="PTHR34298:SF2">
    <property type="entry name" value="SEGREGATION AND CONDENSATION PROTEIN B"/>
    <property type="match status" value="1"/>
</dbReference>
<dbReference type="InterPro" id="IPR005234">
    <property type="entry name" value="ScpB_csome_segregation"/>
</dbReference>
<dbReference type="NCBIfam" id="TIGR00281">
    <property type="entry name" value="SMC-Scp complex subunit ScpB"/>
    <property type="match status" value="1"/>
</dbReference>
<dbReference type="Proteomes" id="UP000051494">
    <property type="component" value="Unassembled WGS sequence"/>
</dbReference>
<reference evidence="7" key="2">
    <citation type="journal article" date="2016" name="Genome Announc.">
        <title>Draft Genome Sequences of Two Novel Amoeba-Resistant Intranuclear Bacteria, 'Candidatus Berkiella cookevillensis' and 'Candidatus Berkiella aquae'.</title>
        <authorList>
            <person name="Mehari Y.T."/>
            <person name="Arivett B.A."/>
            <person name="Farone A.L."/>
            <person name="Gunderson J.H."/>
            <person name="Farone M.B."/>
        </authorList>
    </citation>
    <scope>NUCLEOTIDE SEQUENCE</scope>
    <source>
        <strain evidence="7">CC99</strain>
    </source>
</reference>
<dbReference type="PANTHER" id="PTHR34298">
    <property type="entry name" value="SEGREGATION AND CONDENSATION PROTEIN B"/>
    <property type="match status" value="1"/>
</dbReference>
<feature type="region of interest" description="Disordered" evidence="5">
    <location>
        <begin position="458"/>
        <end position="491"/>
    </location>
</feature>
<feature type="compositionally biased region" description="Polar residues" evidence="5">
    <location>
        <begin position="466"/>
        <end position="476"/>
    </location>
</feature>
<evidence type="ECO:0000313" key="7">
    <source>
        <dbReference type="EMBL" id="MCS5709061.1"/>
    </source>
</evidence>
<evidence type="ECO:0000313" key="6">
    <source>
        <dbReference type="EMBL" id="KRG17832.1"/>
    </source>
</evidence>
<gene>
    <name evidence="7" type="primary">scpB</name>
    <name evidence="7" type="ORF">CC99x_009110</name>
    <name evidence="6" type="ORF">CC99x_01955</name>
</gene>
<dbReference type="RefSeq" id="WP_077065461.1">
    <property type="nucleotide sequence ID" value="NZ_LKHV02000001.1"/>
</dbReference>